<name>A0A1L9B6T9_9BACT</name>
<organism evidence="10 11">
    <name type="scientific">Cystobacter ferrugineus</name>
    <dbReference type="NCBI Taxonomy" id="83449"/>
    <lineage>
        <taxon>Bacteria</taxon>
        <taxon>Pseudomonadati</taxon>
        <taxon>Myxococcota</taxon>
        <taxon>Myxococcia</taxon>
        <taxon>Myxococcales</taxon>
        <taxon>Cystobacterineae</taxon>
        <taxon>Archangiaceae</taxon>
        <taxon>Cystobacter</taxon>
    </lineage>
</organism>
<evidence type="ECO:0000256" key="5">
    <source>
        <dbReference type="ARBA" id="ARBA00022763"/>
    </source>
</evidence>
<keyword evidence="11" id="KW-1185">Reference proteome</keyword>
<evidence type="ECO:0000256" key="8">
    <source>
        <dbReference type="ARBA" id="ARBA00023204"/>
    </source>
</evidence>
<dbReference type="InterPro" id="IPR036691">
    <property type="entry name" value="Endo/exonu/phosph_ase_sf"/>
</dbReference>
<dbReference type="GO" id="GO:0046872">
    <property type="term" value="F:metal ion binding"/>
    <property type="evidence" value="ECO:0007669"/>
    <property type="project" value="UniProtKB-KW"/>
</dbReference>
<comment type="caution">
    <text evidence="10">The sequence shown here is derived from an EMBL/GenBank/DDBJ whole genome shotgun (WGS) entry which is preliminary data.</text>
</comment>
<evidence type="ECO:0000256" key="1">
    <source>
        <dbReference type="ARBA" id="ARBA00001936"/>
    </source>
</evidence>
<keyword evidence="4" id="KW-0479">Metal-binding</keyword>
<protein>
    <recommendedName>
        <fullName evidence="9">Endonuclease/exonuclease/phosphatase domain-containing protein</fullName>
    </recommendedName>
</protein>
<keyword evidence="7" id="KW-0460">Magnesium</keyword>
<evidence type="ECO:0000259" key="9">
    <source>
        <dbReference type="Pfam" id="PF03372"/>
    </source>
</evidence>
<sequence>MTYNVLYDAPAPDVEKSLDVIEKEKPDLLCLRELTPGFARAFRERLAREYPHTVFAPRTGTWGVGLASRHPLSRTERFPEKPHRLPALEAEMKLGGHTLKVVCVHLMAPGARHTRSEGLLESMEKNEKLRARQAQELMKRYAEEKRPLLLLGDMNEGRRASALKTFTAAGFAHSCDGPAASCGNTWPGANTALPSVVEIDHILGRGLTFSEARVLREGGSDHYPVRALVSFPKEEPKGSGKP</sequence>
<dbReference type="PANTHER" id="PTHR15822">
    <property type="entry name" value="TRAF AND TNF RECEPTOR-ASSOCIATED PROTEIN"/>
    <property type="match status" value="1"/>
</dbReference>
<dbReference type="GO" id="GO:0016787">
    <property type="term" value="F:hydrolase activity"/>
    <property type="evidence" value="ECO:0007669"/>
    <property type="project" value="UniProtKB-KW"/>
</dbReference>
<evidence type="ECO:0000256" key="4">
    <source>
        <dbReference type="ARBA" id="ARBA00022723"/>
    </source>
</evidence>
<dbReference type="InterPro" id="IPR051547">
    <property type="entry name" value="TDP2-like"/>
</dbReference>
<keyword evidence="5" id="KW-0227">DNA damage</keyword>
<accession>A0A1L9B6T9</accession>
<keyword evidence="8" id="KW-0234">DNA repair</keyword>
<dbReference type="GO" id="GO:0004518">
    <property type="term" value="F:nuclease activity"/>
    <property type="evidence" value="ECO:0007669"/>
    <property type="project" value="UniProtKB-KW"/>
</dbReference>
<reference evidence="11" key="1">
    <citation type="submission" date="2016-11" db="EMBL/GenBank/DDBJ databases">
        <authorList>
            <person name="Shukria A."/>
            <person name="Stevens D.C."/>
        </authorList>
    </citation>
    <scope>NUCLEOTIDE SEQUENCE [LARGE SCALE GENOMIC DNA]</scope>
    <source>
        <strain evidence="11">Cbfe23</strain>
    </source>
</reference>
<feature type="domain" description="Endonuclease/exonuclease/phosphatase" evidence="9">
    <location>
        <begin position="1"/>
        <end position="222"/>
    </location>
</feature>
<dbReference type="AlphaFoldDB" id="A0A1L9B6T9"/>
<dbReference type="SUPFAM" id="SSF56219">
    <property type="entry name" value="DNase I-like"/>
    <property type="match status" value="1"/>
</dbReference>
<proteinExistence type="predicted"/>
<evidence type="ECO:0000313" key="11">
    <source>
        <dbReference type="Proteomes" id="UP000182229"/>
    </source>
</evidence>
<evidence type="ECO:0000256" key="3">
    <source>
        <dbReference type="ARBA" id="ARBA00022722"/>
    </source>
</evidence>
<dbReference type="Proteomes" id="UP000182229">
    <property type="component" value="Unassembled WGS sequence"/>
</dbReference>
<keyword evidence="6" id="KW-0378">Hydrolase</keyword>
<dbReference type="OrthoDB" id="9796594at2"/>
<comment type="cofactor">
    <cofactor evidence="1">
        <name>Mn(2+)</name>
        <dbReference type="ChEBI" id="CHEBI:29035"/>
    </cofactor>
</comment>
<dbReference type="Pfam" id="PF03372">
    <property type="entry name" value="Exo_endo_phos"/>
    <property type="match status" value="1"/>
</dbReference>
<keyword evidence="3" id="KW-0540">Nuclease</keyword>
<dbReference type="Gene3D" id="3.60.10.10">
    <property type="entry name" value="Endonuclease/exonuclease/phosphatase"/>
    <property type="match status" value="1"/>
</dbReference>
<dbReference type="STRING" id="83449.BON30_27115"/>
<reference evidence="10 11" key="2">
    <citation type="submission" date="2016-12" db="EMBL/GenBank/DDBJ databases">
        <title>Draft Genome Sequence of Cystobacter ferrugineus Strain Cbfe23.</title>
        <authorList>
            <person name="Akbar S."/>
            <person name="Dowd S.E."/>
            <person name="Stevens D.C."/>
        </authorList>
    </citation>
    <scope>NUCLEOTIDE SEQUENCE [LARGE SCALE GENOMIC DNA]</scope>
    <source>
        <strain evidence="10 11">Cbfe23</strain>
    </source>
</reference>
<evidence type="ECO:0000256" key="6">
    <source>
        <dbReference type="ARBA" id="ARBA00022801"/>
    </source>
</evidence>
<evidence type="ECO:0000313" key="10">
    <source>
        <dbReference type="EMBL" id="OJH37974.1"/>
    </source>
</evidence>
<dbReference type="EMBL" id="MPIN01000007">
    <property type="protein sequence ID" value="OJH37974.1"/>
    <property type="molecule type" value="Genomic_DNA"/>
</dbReference>
<evidence type="ECO:0000256" key="7">
    <source>
        <dbReference type="ARBA" id="ARBA00022842"/>
    </source>
</evidence>
<dbReference type="InterPro" id="IPR005135">
    <property type="entry name" value="Endo/exonuclease/phosphatase"/>
</dbReference>
<dbReference type="PANTHER" id="PTHR15822:SF4">
    <property type="entry name" value="TYROSYL-DNA PHOSPHODIESTERASE 2"/>
    <property type="match status" value="1"/>
</dbReference>
<dbReference type="GO" id="GO:0006281">
    <property type="term" value="P:DNA repair"/>
    <property type="evidence" value="ECO:0007669"/>
    <property type="project" value="UniProtKB-KW"/>
</dbReference>
<evidence type="ECO:0000256" key="2">
    <source>
        <dbReference type="ARBA" id="ARBA00001946"/>
    </source>
</evidence>
<gene>
    <name evidence="10" type="ORF">BON30_27115</name>
</gene>
<comment type="cofactor">
    <cofactor evidence="2">
        <name>Mg(2+)</name>
        <dbReference type="ChEBI" id="CHEBI:18420"/>
    </cofactor>
</comment>